<keyword evidence="3" id="KW-0378">Hydrolase</keyword>
<dbReference type="GO" id="GO:0003677">
    <property type="term" value="F:DNA binding"/>
    <property type="evidence" value="ECO:0007669"/>
    <property type="project" value="InterPro"/>
</dbReference>
<dbReference type="InterPro" id="IPR027417">
    <property type="entry name" value="P-loop_NTPase"/>
</dbReference>
<dbReference type="Pfam" id="PF00271">
    <property type="entry name" value="Helicase_C"/>
    <property type="match status" value="1"/>
</dbReference>
<keyword evidence="3" id="KW-0347">Helicase</keyword>
<name>A0A1S7LK71_MAGMO</name>
<dbReference type="GO" id="GO:0016787">
    <property type="term" value="F:hydrolase activity"/>
    <property type="evidence" value="ECO:0007669"/>
    <property type="project" value="InterPro"/>
</dbReference>
<accession>A0A1S7LK71</accession>
<dbReference type="Gene3D" id="3.40.50.300">
    <property type="entry name" value="P-loop containing nucleotide triphosphate hydrolases"/>
    <property type="match status" value="2"/>
</dbReference>
<evidence type="ECO:0000313" key="3">
    <source>
        <dbReference type="EMBL" id="CRH06166.1"/>
    </source>
</evidence>
<organism evidence="3">
    <name type="scientific">Magnetococcus massalia (strain MO-1)</name>
    <dbReference type="NCBI Taxonomy" id="451514"/>
    <lineage>
        <taxon>Bacteria</taxon>
        <taxon>Pseudomonadati</taxon>
        <taxon>Pseudomonadota</taxon>
        <taxon>Magnetococcia</taxon>
        <taxon>Magnetococcales</taxon>
        <taxon>Magnetococcaceae</taxon>
        <taxon>Magnetococcus</taxon>
    </lineage>
</organism>
<feature type="domain" description="Helicase ATP-binding" evidence="1">
    <location>
        <begin position="15"/>
        <end position="170"/>
    </location>
</feature>
<gene>
    <name evidence="3" type="ORF">MAGMO_1993</name>
</gene>
<dbReference type="GO" id="GO:0005524">
    <property type="term" value="F:ATP binding"/>
    <property type="evidence" value="ECO:0007669"/>
    <property type="project" value="InterPro"/>
</dbReference>
<dbReference type="InterPro" id="IPR018886">
    <property type="entry name" value="UPF0547"/>
</dbReference>
<dbReference type="PROSITE" id="PS51192">
    <property type="entry name" value="HELICASE_ATP_BIND_1"/>
    <property type="match status" value="1"/>
</dbReference>
<dbReference type="Pfam" id="PF10571">
    <property type="entry name" value="UPF0547"/>
    <property type="match status" value="1"/>
</dbReference>
<dbReference type="AlphaFoldDB" id="A0A1S7LK71"/>
<keyword evidence="3" id="KW-0547">Nucleotide-binding</keyword>
<dbReference type="Pfam" id="PF04851">
    <property type="entry name" value="ResIII"/>
    <property type="match status" value="1"/>
</dbReference>
<dbReference type="EMBL" id="LO017727">
    <property type="protein sequence ID" value="CRH06166.1"/>
    <property type="molecule type" value="Genomic_DNA"/>
</dbReference>
<keyword evidence="3" id="KW-0067">ATP-binding</keyword>
<dbReference type="PROSITE" id="PS51194">
    <property type="entry name" value="HELICASE_CTER"/>
    <property type="match status" value="1"/>
</dbReference>
<dbReference type="SUPFAM" id="SSF52540">
    <property type="entry name" value="P-loop containing nucleoside triphosphate hydrolases"/>
    <property type="match status" value="1"/>
</dbReference>
<dbReference type="GO" id="GO:0005829">
    <property type="term" value="C:cytosol"/>
    <property type="evidence" value="ECO:0007669"/>
    <property type="project" value="TreeGrafter"/>
</dbReference>
<dbReference type="SMART" id="SM00487">
    <property type="entry name" value="DEXDc"/>
    <property type="match status" value="1"/>
</dbReference>
<dbReference type="InterPro" id="IPR050742">
    <property type="entry name" value="Helicase_Restrict-Modif_Enz"/>
</dbReference>
<dbReference type="InterPro" id="IPR006935">
    <property type="entry name" value="Helicase/UvrB_N"/>
</dbReference>
<evidence type="ECO:0000259" key="2">
    <source>
        <dbReference type="PROSITE" id="PS51194"/>
    </source>
</evidence>
<feature type="domain" description="Helicase C-terminal" evidence="2">
    <location>
        <begin position="221"/>
        <end position="371"/>
    </location>
</feature>
<dbReference type="GO" id="GO:0004386">
    <property type="term" value="F:helicase activity"/>
    <property type="evidence" value="ECO:0007669"/>
    <property type="project" value="UniProtKB-KW"/>
</dbReference>
<dbReference type="SMART" id="SM00490">
    <property type="entry name" value="HELICc"/>
    <property type="match status" value="1"/>
</dbReference>
<dbReference type="InterPro" id="IPR014001">
    <property type="entry name" value="Helicase_ATP-bd"/>
</dbReference>
<dbReference type="InterPro" id="IPR001650">
    <property type="entry name" value="Helicase_C-like"/>
</dbReference>
<evidence type="ECO:0000259" key="1">
    <source>
        <dbReference type="PROSITE" id="PS51192"/>
    </source>
</evidence>
<sequence>MILRPRQETFVHRSIDALYKYGDTLAVGPTGMGKTICLSAVVGRVISNKGGKACVLAHRDELTRQNVMKFSKVNPGLSTSVVDARGKSWRGRATFAMVPTLARQKNLDAMPELDLLVIDEAHHAAADSYRRIIAQVKKSNPNCYVYGLTATANRGDKKALRPIFSNVADQVRLGELITAGNLVKPRTFVIDVGAQEALKNVRKTVDDFDMMEVDRIMNKAPVTEAVIKHWKEKAGSRKTIVFCSTVDHAKNVTGAFNNADVEAVMVHGELSTAERKAALARFEKGSAMVVVNVAVLTEGYDHPPTSCVVLLRPSSYKSTMIQMVGRGLRTIEPDQFPGLIKTDCIVLDFGTSSILHGSLEQDVNLDGKEIKGQAPTKECPECQAIVPLAVRECPLCGYYWEPQGDEGNGPESITDFIMSEVDLLSRSSFRWVDLFGDDAAMVANGFHAWGGIFFLNGNWHAVGGAKGQPTKLLSIGERTICLAAADDWLNENETDESAHKTKSWLNQPPTEKQLRYLPPAMQMDMGMTRYHASALLTFRFNKSAIRNLIFEADRQALSEVA</sequence>
<dbReference type="PANTHER" id="PTHR47396:SF1">
    <property type="entry name" value="ATP-DEPENDENT HELICASE IRC3-RELATED"/>
    <property type="match status" value="1"/>
</dbReference>
<proteinExistence type="predicted"/>
<dbReference type="PANTHER" id="PTHR47396">
    <property type="entry name" value="TYPE I RESTRICTION ENZYME ECOKI R PROTEIN"/>
    <property type="match status" value="1"/>
</dbReference>
<protein>
    <submittedName>
        <fullName evidence="3">Putative nucleic acid ATP-dependent helicase</fullName>
    </submittedName>
</protein>
<reference evidence="3" key="1">
    <citation type="submission" date="2015-04" db="EMBL/GenBank/DDBJ databases">
        <authorList>
            <person name="Syromyatnikov M.Y."/>
            <person name="Popov V.N."/>
        </authorList>
    </citation>
    <scope>NUCLEOTIDE SEQUENCE</scope>
    <source>
        <strain evidence="3">MO-1</strain>
    </source>
</reference>